<keyword evidence="5" id="KW-0547">Nucleotide-binding</keyword>
<dbReference type="InterPro" id="IPR000719">
    <property type="entry name" value="Prot_kinase_dom"/>
</dbReference>
<comment type="caution">
    <text evidence="11">The sequence shown here is derived from an EMBL/GenBank/DDBJ whole genome shotgun (WGS) entry which is preliminary data.</text>
</comment>
<name>A0AAV5L4V8_9ROSI</name>
<dbReference type="Pfam" id="PF07714">
    <property type="entry name" value="PK_Tyr_Ser-Thr"/>
    <property type="match status" value="1"/>
</dbReference>
<keyword evidence="8" id="KW-0472">Membrane</keyword>
<keyword evidence="7" id="KW-1133">Transmembrane helix</keyword>
<dbReference type="InterPro" id="IPR008271">
    <property type="entry name" value="Ser/Thr_kinase_AS"/>
</dbReference>
<evidence type="ECO:0000256" key="8">
    <source>
        <dbReference type="ARBA" id="ARBA00023136"/>
    </source>
</evidence>
<keyword evidence="9" id="KW-1015">Disulfide bond</keyword>
<dbReference type="SMART" id="SM00220">
    <property type="entry name" value="S_TKc"/>
    <property type="match status" value="1"/>
</dbReference>
<dbReference type="GO" id="GO:0045087">
    <property type="term" value="P:innate immune response"/>
    <property type="evidence" value="ECO:0007669"/>
    <property type="project" value="UniProtKB-ARBA"/>
</dbReference>
<evidence type="ECO:0000256" key="5">
    <source>
        <dbReference type="ARBA" id="ARBA00022741"/>
    </source>
</evidence>
<dbReference type="InterPro" id="IPR001245">
    <property type="entry name" value="Ser-Thr/Tyr_kinase_cat_dom"/>
</dbReference>
<accession>A0AAV5L4V8</accession>
<sequence>MPHQGQLSSIGEFGTSHLEEFSLQVLLQATNNFSEEHKIGTGSFDSVYHSTLDDGREVAIKRAELSATSSYAGGTKRQGQADKDHAFLNELESLGRLHHRNLIRLLGFCEDCNNRVLVYEYMSNGTLHDHLHKLHDSPLMSWVARIKVALDAARGIQYLHEFAVPPIIHRDIKSSNILLDGTWTAKVSGFGLSLMGPKEDESPLSLRAAGTVGYMDPEYYRLQLLTSKSDVYSFGVVLLELLSGYKAIHRNENGVPRNVVDYVVPFIFKDEIHRVLDQRVPPPTPFEIEAVAHVGYIAADCVTREGRHRPSMSVIVNSLERALLACVVHS</sequence>
<feature type="domain" description="Protein kinase" evidence="10">
    <location>
        <begin position="33"/>
        <end position="324"/>
    </location>
</feature>
<keyword evidence="2" id="KW-1003">Cell membrane</keyword>
<dbReference type="GO" id="GO:0005524">
    <property type="term" value="F:ATP binding"/>
    <property type="evidence" value="ECO:0007669"/>
    <property type="project" value="UniProtKB-KW"/>
</dbReference>
<keyword evidence="3" id="KW-0812">Transmembrane</keyword>
<gene>
    <name evidence="11" type="ORF">SLEP1_g40789</name>
</gene>
<keyword evidence="6" id="KW-0067">ATP-binding</keyword>
<evidence type="ECO:0000256" key="9">
    <source>
        <dbReference type="ARBA" id="ARBA00023157"/>
    </source>
</evidence>
<dbReference type="Gene3D" id="1.10.510.10">
    <property type="entry name" value="Transferase(Phosphotransferase) domain 1"/>
    <property type="match status" value="1"/>
</dbReference>
<proteinExistence type="predicted"/>
<dbReference type="EMBL" id="BPVZ01000094">
    <property type="protein sequence ID" value="GKV32165.1"/>
    <property type="molecule type" value="Genomic_DNA"/>
</dbReference>
<comment type="subcellular location">
    <subcellularLocation>
        <location evidence="1">Cell membrane</location>
        <topology evidence="1">Single-pass membrane protein</topology>
    </subcellularLocation>
</comment>
<dbReference type="PROSITE" id="PS00108">
    <property type="entry name" value="PROTEIN_KINASE_ST"/>
    <property type="match status" value="1"/>
</dbReference>
<dbReference type="GO" id="GO:0004672">
    <property type="term" value="F:protein kinase activity"/>
    <property type="evidence" value="ECO:0007669"/>
    <property type="project" value="InterPro"/>
</dbReference>
<reference evidence="11 12" key="1">
    <citation type="journal article" date="2021" name="Commun. Biol.">
        <title>The genome of Shorea leprosula (Dipterocarpaceae) highlights the ecological relevance of drought in aseasonal tropical rainforests.</title>
        <authorList>
            <person name="Ng K.K.S."/>
            <person name="Kobayashi M.J."/>
            <person name="Fawcett J.A."/>
            <person name="Hatakeyama M."/>
            <person name="Paape T."/>
            <person name="Ng C.H."/>
            <person name="Ang C.C."/>
            <person name="Tnah L.H."/>
            <person name="Lee C.T."/>
            <person name="Nishiyama T."/>
            <person name="Sese J."/>
            <person name="O'Brien M.J."/>
            <person name="Copetti D."/>
            <person name="Mohd Noor M.I."/>
            <person name="Ong R.C."/>
            <person name="Putra M."/>
            <person name="Sireger I.Z."/>
            <person name="Indrioko S."/>
            <person name="Kosugi Y."/>
            <person name="Izuno A."/>
            <person name="Isagi Y."/>
            <person name="Lee S.L."/>
            <person name="Shimizu K.K."/>
        </authorList>
    </citation>
    <scope>NUCLEOTIDE SEQUENCE [LARGE SCALE GENOMIC DNA]</scope>
    <source>
        <strain evidence="11">214</strain>
    </source>
</reference>
<dbReference type="InterPro" id="IPR011009">
    <property type="entry name" value="Kinase-like_dom_sf"/>
</dbReference>
<dbReference type="GO" id="GO:0005886">
    <property type="term" value="C:plasma membrane"/>
    <property type="evidence" value="ECO:0007669"/>
    <property type="project" value="UniProtKB-SubCell"/>
</dbReference>
<evidence type="ECO:0000256" key="6">
    <source>
        <dbReference type="ARBA" id="ARBA00022840"/>
    </source>
</evidence>
<protein>
    <recommendedName>
        <fullName evidence="10">Protein kinase domain-containing protein</fullName>
    </recommendedName>
</protein>
<evidence type="ECO:0000256" key="7">
    <source>
        <dbReference type="ARBA" id="ARBA00022989"/>
    </source>
</evidence>
<keyword evidence="4" id="KW-0732">Signal</keyword>
<organism evidence="11 12">
    <name type="scientific">Rubroshorea leprosula</name>
    <dbReference type="NCBI Taxonomy" id="152421"/>
    <lineage>
        <taxon>Eukaryota</taxon>
        <taxon>Viridiplantae</taxon>
        <taxon>Streptophyta</taxon>
        <taxon>Embryophyta</taxon>
        <taxon>Tracheophyta</taxon>
        <taxon>Spermatophyta</taxon>
        <taxon>Magnoliopsida</taxon>
        <taxon>eudicotyledons</taxon>
        <taxon>Gunneridae</taxon>
        <taxon>Pentapetalae</taxon>
        <taxon>rosids</taxon>
        <taxon>malvids</taxon>
        <taxon>Malvales</taxon>
        <taxon>Dipterocarpaceae</taxon>
        <taxon>Rubroshorea</taxon>
    </lineage>
</organism>
<evidence type="ECO:0000259" key="10">
    <source>
        <dbReference type="PROSITE" id="PS50011"/>
    </source>
</evidence>
<keyword evidence="12" id="KW-1185">Reference proteome</keyword>
<dbReference type="PANTHER" id="PTHR46146">
    <property type="entry name" value="SERINE/THREONINE-PROTEIN KINASE-LIKE PROTEIN CCR4"/>
    <property type="match status" value="1"/>
</dbReference>
<evidence type="ECO:0000256" key="2">
    <source>
        <dbReference type="ARBA" id="ARBA00022475"/>
    </source>
</evidence>
<dbReference type="PROSITE" id="PS50011">
    <property type="entry name" value="PROTEIN_KINASE_DOM"/>
    <property type="match status" value="1"/>
</dbReference>
<dbReference type="Proteomes" id="UP001054252">
    <property type="component" value="Unassembled WGS sequence"/>
</dbReference>
<evidence type="ECO:0000256" key="1">
    <source>
        <dbReference type="ARBA" id="ARBA00004162"/>
    </source>
</evidence>
<dbReference type="Gene3D" id="3.30.200.20">
    <property type="entry name" value="Phosphorylase Kinase, domain 1"/>
    <property type="match status" value="1"/>
</dbReference>
<evidence type="ECO:0000313" key="12">
    <source>
        <dbReference type="Proteomes" id="UP001054252"/>
    </source>
</evidence>
<dbReference type="SUPFAM" id="SSF56112">
    <property type="entry name" value="Protein kinase-like (PK-like)"/>
    <property type="match status" value="1"/>
</dbReference>
<dbReference type="FunFam" id="1.10.510.10:FF:000468">
    <property type="entry name" value="PTI1-like tyrosine-protein kinase 3"/>
    <property type="match status" value="1"/>
</dbReference>
<dbReference type="AlphaFoldDB" id="A0AAV5L4V8"/>
<evidence type="ECO:0000256" key="3">
    <source>
        <dbReference type="ARBA" id="ARBA00022692"/>
    </source>
</evidence>
<dbReference type="PANTHER" id="PTHR46146:SF4">
    <property type="entry name" value="SERINE_THREONINE-PROTEIN KINASE-LIKE PROTEIN CCR4"/>
    <property type="match status" value="1"/>
</dbReference>
<evidence type="ECO:0000313" key="11">
    <source>
        <dbReference type="EMBL" id="GKV32165.1"/>
    </source>
</evidence>
<evidence type="ECO:0000256" key="4">
    <source>
        <dbReference type="ARBA" id="ARBA00022729"/>
    </source>
</evidence>